<evidence type="ECO:0000313" key="3">
    <source>
        <dbReference type="EMBL" id="THV57605.1"/>
    </source>
</evidence>
<feature type="domain" description="Tox-MPTase3" evidence="2">
    <location>
        <begin position="243"/>
        <end position="361"/>
    </location>
</feature>
<dbReference type="AlphaFoldDB" id="A0A4S8RL52"/>
<dbReference type="EMBL" id="SNTZ01000012">
    <property type="protein sequence ID" value="THV57605.1"/>
    <property type="molecule type" value="Genomic_DNA"/>
</dbReference>
<proteinExistence type="predicted"/>
<dbReference type="InterPro" id="IPR028913">
    <property type="entry name" value="Tox-MPTase3_dom"/>
</dbReference>
<organism evidence="3 4">
    <name type="scientific">Flagellimonas alvinocaridis</name>
    <dbReference type="NCBI Taxonomy" id="2530200"/>
    <lineage>
        <taxon>Bacteria</taxon>
        <taxon>Pseudomonadati</taxon>
        <taxon>Bacteroidota</taxon>
        <taxon>Flavobacteriia</taxon>
        <taxon>Flavobacteriales</taxon>
        <taxon>Flavobacteriaceae</taxon>
        <taxon>Flagellimonas</taxon>
    </lineage>
</organism>
<name>A0A4S8RL52_9FLAO</name>
<comment type="caution">
    <text evidence="3">The sequence shown here is derived from an EMBL/GenBank/DDBJ whole genome shotgun (WGS) entry which is preliminary data.</text>
</comment>
<gene>
    <name evidence="3" type="ORF">EZV76_14690</name>
</gene>
<dbReference type="Pfam" id="PF15639">
    <property type="entry name" value="Tox-MPTase3"/>
    <property type="match status" value="1"/>
</dbReference>
<accession>A0A4S8RL52</accession>
<evidence type="ECO:0000259" key="2">
    <source>
        <dbReference type="Pfam" id="PF15639"/>
    </source>
</evidence>
<dbReference type="Proteomes" id="UP000310406">
    <property type="component" value="Unassembled WGS sequence"/>
</dbReference>
<evidence type="ECO:0000313" key="4">
    <source>
        <dbReference type="Proteomes" id="UP000310406"/>
    </source>
</evidence>
<sequence length="406" mass="44575">MAILEGASGGGPTVPPGGSIQTSGFGVTVTTNFQTGHVTTVPYNFNISVTDENGNTEVSTGYATSQNLDGTFATTYGQGDVQVKTFPPTTATINQDTRQQNNYLGMPCTSVSYLDGAGWNVNNCDQSNSGQSNKGTLTAKAGDCEIPEGSMATLTTFTLMILNKTSGYIGLNLANPVDWSRYLWLSHRVIPVCIPINQFVEGHGQSNEAKTLVANAQLKMMQENMINYNPLVKYPENSTYETDYPRLTEYLKNELPNIADNQIVVNLIHDYTDTPKETIKEALQWGKGPEIVITDLDGDKVGSYRGFFDSSELNKLYLDTGLVLALENAPSIEASSALSFFIAITILHEYSHLGDTVYGDSFWGNGWLDCGFCDENEVGKLFEGELFDEEIWWDNYEIIFKRTGGF</sequence>
<feature type="region of interest" description="Disordered" evidence="1">
    <location>
        <begin position="1"/>
        <end position="21"/>
    </location>
</feature>
<keyword evidence="4" id="KW-1185">Reference proteome</keyword>
<dbReference type="OrthoDB" id="878730at2"/>
<reference evidence="3 4" key="1">
    <citation type="submission" date="2019-03" db="EMBL/GenBank/DDBJ databases">
        <title>Muricauda SCR12 sp.nov, a marine bacterium isolated from Pacific Ocean:the Okinawa trough.</title>
        <authorList>
            <person name="Liu L."/>
        </authorList>
    </citation>
    <scope>NUCLEOTIDE SEQUENCE [LARGE SCALE GENOMIC DNA]</scope>
    <source>
        <strain evidence="3 4">SCR12</strain>
    </source>
</reference>
<protein>
    <recommendedName>
        <fullName evidence="2">Tox-MPTase3 domain-containing protein</fullName>
    </recommendedName>
</protein>
<evidence type="ECO:0000256" key="1">
    <source>
        <dbReference type="SAM" id="MobiDB-lite"/>
    </source>
</evidence>